<gene>
    <name evidence="2" type="ORF">CT0861_10684</name>
</gene>
<feature type="region of interest" description="Disordered" evidence="1">
    <location>
        <begin position="243"/>
        <end position="317"/>
    </location>
</feature>
<sequence length="317" mass="34735">MLDKACLSIEPVDGLFTKSQRTGKATLSVLLQRDPAVWDLLQDLDRASNVLANGPGATIAELFPRLQTAFWKSAWAIHAAKVASSIMVSKTTDVRDFPCWLRSRIPEPHLQATLQPVFSTEIGTIHRSANHLQRLRKAANDLGCSFFDLLLDFGTAIAKSTHALQAISKAVIYSQVSKDVLARALWQEKLSRPDLSPDALPFPSPRELTRAINSKSALRSPWSEASLKPLFMNPGTISRAIETIARTGPSTGRKRTKLSHSRAINDEDEDDNEPDPEQTRGSRSSGGDGFGGGFPASTTTTKHRPSLSVNKMMLPRQ</sequence>
<protein>
    <submittedName>
        <fullName evidence="2">Uncharacterized protein</fullName>
    </submittedName>
</protein>
<name>A0A166MGH5_9PEZI</name>
<dbReference type="Proteomes" id="UP000076552">
    <property type="component" value="Unassembled WGS sequence"/>
</dbReference>
<reference evidence="2 3" key="1">
    <citation type="submission" date="2015-06" db="EMBL/GenBank/DDBJ databases">
        <title>Survival trade-offs in plant roots during colonization by closely related pathogenic and mutualistic fungi.</title>
        <authorList>
            <person name="Hacquard S."/>
            <person name="Kracher B."/>
            <person name="Hiruma K."/>
            <person name="Weinman A."/>
            <person name="Muench P."/>
            <person name="Garrido Oter R."/>
            <person name="Ver Loren van Themaat E."/>
            <person name="Dallerey J.-F."/>
            <person name="Damm U."/>
            <person name="Henrissat B."/>
            <person name="Lespinet O."/>
            <person name="Thon M."/>
            <person name="Kemen E."/>
            <person name="McHardy A.C."/>
            <person name="Schulze-Lefert P."/>
            <person name="O'Connell R.J."/>
        </authorList>
    </citation>
    <scope>NUCLEOTIDE SEQUENCE [LARGE SCALE GENOMIC DNA]</scope>
    <source>
        <strain evidence="2 3">0861</strain>
    </source>
</reference>
<keyword evidence="3" id="KW-1185">Reference proteome</keyword>
<dbReference type="AlphaFoldDB" id="A0A166MGH5"/>
<dbReference type="EMBL" id="LFIV01000263">
    <property type="protein sequence ID" value="KZL64638.1"/>
    <property type="molecule type" value="Genomic_DNA"/>
</dbReference>
<comment type="caution">
    <text evidence="2">The sequence shown here is derived from an EMBL/GenBank/DDBJ whole genome shotgun (WGS) entry which is preliminary data.</text>
</comment>
<evidence type="ECO:0000313" key="2">
    <source>
        <dbReference type="EMBL" id="KZL64638.1"/>
    </source>
</evidence>
<evidence type="ECO:0000313" key="3">
    <source>
        <dbReference type="Proteomes" id="UP000076552"/>
    </source>
</evidence>
<organism evidence="2 3">
    <name type="scientific">Colletotrichum tofieldiae</name>
    <dbReference type="NCBI Taxonomy" id="708197"/>
    <lineage>
        <taxon>Eukaryota</taxon>
        <taxon>Fungi</taxon>
        <taxon>Dikarya</taxon>
        <taxon>Ascomycota</taxon>
        <taxon>Pezizomycotina</taxon>
        <taxon>Sordariomycetes</taxon>
        <taxon>Hypocreomycetidae</taxon>
        <taxon>Glomerellales</taxon>
        <taxon>Glomerellaceae</taxon>
        <taxon>Colletotrichum</taxon>
        <taxon>Colletotrichum spaethianum species complex</taxon>
    </lineage>
</organism>
<proteinExistence type="predicted"/>
<feature type="compositionally biased region" description="Gly residues" evidence="1">
    <location>
        <begin position="284"/>
        <end position="294"/>
    </location>
</feature>
<accession>A0A166MGH5</accession>
<evidence type="ECO:0000256" key="1">
    <source>
        <dbReference type="SAM" id="MobiDB-lite"/>
    </source>
</evidence>
<feature type="compositionally biased region" description="Acidic residues" evidence="1">
    <location>
        <begin position="266"/>
        <end position="276"/>
    </location>
</feature>